<dbReference type="Proteomes" id="UP000648352">
    <property type="component" value="Unassembled WGS sequence"/>
</dbReference>
<feature type="domain" description="Glycoside hydrolase family 3 N-terminal" evidence="4">
    <location>
        <begin position="77"/>
        <end position="372"/>
    </location>
</feature>
<dbReference type="Gene3D" id="3.20.20.300">
    <property type="entry name" value="Glycoside hydrolase, family 3, N-terminal domain"/>
    <property type="match status" value="1"/>
</dbReference>
<dbReference type="InterPro" id="IPR017853">
    <property type="entry name" value="GH"/>
</dbReference>
<dbReference type="PANTHER" id="PTHR30480">
    <property type="entry name" value="BETA-HEXOSAMINIDASE-RELATED"/>
    <property type="match status" value="1"/>
</dbReference>
<dbReference type="InterPro" id="IPR050226">
    <property type="entry name" value="NagZ_Beta-hexosaminidase"/>
</dbReference>
<dbReference type="Pfam" id="PF00933">
    <property type="entry name" value="Glyco_hydro_3"/>
    <property type="match status" value="1"/>
</dbReference>
<accession>A0ABR8S5F8</accession>
<evidence type="ECO:0000256" key="1">
    <source>
        <dbReference type="ARBA" id="ARBA00005336"/>
    </source>
</evidence>
<name>A0ABR8S5F8_9MICO</name>
<reference evidence="5 6" key="1">
    <citation type="submission" date="2020-08" db="EMBL/GenBank/DDBJ databases">
        <title>A Genomic Blueprint of the Chicken Gut Microbiome.</title>
        <authorList>
            <person name="Gilroy R."/>
            <person name="Ravi A."/>
            <person name="Getino M."/>
            <person name="Pursley I."/>
            <person name="Horton D.L."/>
            <person name="Alikhan N.-F."/>
            <person name="Baker D."/>
            <person name="Gharbi K."/>
            <person name="Hall N."/>
            <person name="Watson M."/>
            <person name="Adriaenssens E.M."/>
            <person name="Foster-Nyarko E."/>
            <person name="Jarju S."/>
            <person name="Secka A."/>
            <person name="Antonio M."/>
            <person name="Oren A."/>
            <person name="Chaudhuri R."/>
            <person name="La Ragione R.M."/>
            <person name="Hildebrand F."/>
            <person name="Pallen M.J."/>
        </authorList>
    </citation>
    <scope>NUCLEOTIDE SEQUENCE [LARGE SCALE GENOMIC DNA]</scope>
    <source>
        <strain evidence="5 6">Sa4CUA7</strain>
    </source>
</reference>
<dbReference type="GO" id="GO:0016787">
    <property type="term" value="F:hydrolase activity"/>
    <property type="evidence" value="ECO:0007669"/>
    <property type="project" value="UniProtKB-KW"/>
</dbReference>
<dbReference type="InterPro" id="IPR036962">
    <property type="entry name" value="Glyco_hydro_3_N_sf"/>
</dbReference>
<gene>
    <name evidence="5" type="ORF">H9651_13705</name>
</gene>
<dbReference type="EMBL" id="JACSQP010000011">
    <property type="protein sequence ID" value="MBD7958695.1"/>
    <property type="molecule type" value="Genomic_DNA"/>
</dbReference>
<evidence type="ECO:0000256" key="2">
    <source>
        <dbReference type="ARBA" id="ARBA00022801"/>
    </source>
</evidence>
<evidence type="ECO:0000259" key="4">
    <source>
        <dbReference type="Pfam" id="PF00933"/>
    </source>
</evidence>
<evidence type="ECO:0000256" key="3">
    <source>
        <dbReference type="ARBA" id="ARBA00023295"/>
    </source>
</evidence>
<dbReference type="PANTHER" id="PTHR30480:SF16">
    <property type="entry name" value="GLYCOSIDE HYDROLASE FAMILY 3 DOMAIN PROTEIN"/>
    <property type="match status" value="1"/>
</dbReference>
<keyword evidence="3" id="KW-0326">Glycosidase</keyword>
<keyword evidence="6" id="KW-1185">Reference proteome</keyword>
<sequence length="391" mass="39743">MTTPVAAHSATPAGEPASVASASSSLAESGSGVVVVPADEAALATHAERLVAAMSTRERAASVVMGHIPTSDPATLHDYMSGDALGGFILMGANVPGDEAGLRRVTDSLTIDPALPPLIGIDEEGGDVTRLPWDDFAGAVTLKNEPAAATADAFAARGALLQRGGATVNFGVVADVPADPDSFIFRRGLGTSPTAAAQREAAAVEGEAAAVASTLKHFPGHGAAPGDSHHMLPTTDLPLEQWEQTDAVPFRAGIDAGAEVLMFGHLVFTAVDAAPATLSTEWHRIAREDLGFDGVAITDDLGMLQNTGDPRYADPVANAVAAIAAGNDMVMSVMLSDAGTASRIVDGITAAADSGALPAERLAEAATRVTQLRLQQSPDALLPCPQCQPVG</sequence>
<evidence type="ECO:0000313" key="5">
    <source>
        <dbReference type="EMBL" id="MBD7958695.1"/>
    </source>
</evidence>
<organism evidence="5 6">
    <name type="scientific">Microbacterium pullorum</name>
    <dbReference type="NCBI Taxonomy" id="2762236"/>
    <lineage>
        <taxon>Bacteria</taxon>
        <taxon>Bacillati</taxon>
        <taxon>Actinomycetota</taxon>
        <taxon>Actinomycetes</taxon>
        <taxon>Micrococcales</taxon>
        <taxon>Microbacteriaceae</taxon>
        <taxon>Microbacterium</taxon>
    </lineage>
</organism>
<proteinExistence type="inferred from homology"/>
<comment type="caution">
    <text evidence="5">The sequence shown here is derived from an EMBL/GenBank/DDBJ whole genome shotgun (WGS) entry which is preliminary data.</text>
</comment>
<protein>
    <submittedName>
        <fullName evidence="5">Glycoside hydrolase family 3 protein</fullName>
    </submittedName>
</protein>
<evidence type="ECO:0000313" key="6">
    <source>
        <dbReference type="Proteomes" id="UP000648352"/>
    </source>
</evidence>
<dbReference type="SUPFAM" id="SSF51445">
    <property type="entry name" value="(Trans)glycosidases"/>
    <property type="match status" value="1"/>
</dbReference>
<keyword evidence="2 5" id="KW-0378">Hydrolase</keyword>
<comment type="similarity">
    <text evidence="1">Belongs to the glycosyl hydrolase 3 family.</text>
</comment>
<dbReference type="InterPro" id="IPR001764">
    <property type="entry name" value="Glyco_hydro_3_N"/>
</dbReference>